<dbReference type="InterPro" id="IPR050276">
    <property type="entry name" value="MshD_Acetyltransferase"/>
</dbReference>
<name>A0A084H1V6_METID</name>
<protein>
    <recommendedName>
        <fullName evidence="1">N-acetyltransferase domain-containing protein</fullName>
    </recommendedName>
</protein>
<evidence type="ECO:0000313" key="3">
    <source>
        <dbReference type="Proteomes" id="UP000028549"/>
    </source>
</evidence>
<feature type="domain" description="N-acetyltransferase" evidence="1">
    <location>
        <begin position="137"/>
        <end position="270"/>
    </location>
</feature>
<feature type="domain" description="N-acetyltransferase" evidence="1">
    <location>
        <begin position="1"/>
        <end position="138"/>
    </location>
</feature>
<dbReference type="EMBL" id="JNVC02000001">
    <property type="protein sequence ID" value="KEZ53568.1"/>
    <property type="molecule type" value="Genomic_DNA"/>
</dbReference>
<dbReference type="Pfam" id="PF00583">
    <property type="entry name" value="Acetyltransf_1"/>
    <property type="match status" value="2"/>
</dbReference>
<dbReference type="InterPro" id="IPR016181">
    <property type="entry name" value="Acyl_CoA_acyltransferase"/>
</dbReference>
<dbReference type="Gene3D" id="3.40.630.30">
    <property type="match status" value="2"/>
</dbReference>
<evidence type="ECO:0000259" key="1">
    <source>
        <dbReference type="PROSITE" id="PS51186"/>
    </source>
</evidence>
<evidence type="ECO:0000313" key="2">
    <source>
        <dbReference type="EMBL" id="KEZ53568.1"/>
    </source>
</evidence>
<reference evidence="2 3" key="1">
    <citation type="journal article" date="2005" name="Int. J. Syst. Evol. Microbiol.">
        <title>Bacillus cibi sp. nov., isolated from jeotgal, a traditional Korean fermented seafood.</title>
        <authorList>
            <person name="Yoon J.H."/>
            <person name="Lee C.H."/>
            <person name="Oh T.K."/>
        </authorList>
    </citation>
    <scope>NUCLEOTIDE SEQUENCE [LARGE SCALE GENOMIC DNA]</scope>
    <source>
        <strain evidence="2 3">DSM 16189</strain>
    </source>
</reference>
<sequence length="270" mass="30794">MLTDTQIKEIKELQSECEELDGIQLKLNWDMLKSGGDEHLLHYEDGVLAAFLGIYGFGSKAELCGMVKPSFRRKGIFTRMLNQALAHCKDTYREILLNAPAESRAAKELLKKMPCTYSISEYQMKWAETPLEEDNLVSLRPSEPEDLTLETQLDVLCFGFLEHEAGPYNRSLKREENQDFIIIEYKGKSVGKLRVSHSSGEAWIYGFAVLPDYQGKGIGRDTLKKIVLKETGAGFPVFLEVEAENEHALRLYESCGFKAFHVQDYYQVQF</sequence>
<dbReference type="STRING" id="246786.GS18_0200825"/>
<keyword evidence="3" id="KW-1185">Reference proteome</keyword>
<dbReference type="CDD" id="cd04301">
    <property type="entry name" value="NAT_SF"/>
    <property type="match status" value="2"/>
</dbReference>
<gene>
    <name evidence="2" type="ORF">GS18_0200825</name>
</gene>
<organism evidence="2 3">
    <name type="scientific">Metabacillus indicus</name>
    <name type="common">Bacillus indicus</name>
    <dbReference type="NCBI Taxonomy" id="246786"/>
    <lineage>
        <taxon>Bacteria</taxon>
        <taxon>Bacillati</taxon>
        <taxon>Bacillota</taxon>
        <taxon>Bacilli</taxon>
        <taxon>Bacillales</taxon>
        <taxon>Bacillaceae</taxon>
        <taxon>Metabacillus</taxon>
    </lineage>
</organism>
<dbReference type="SUPFAM" id="SSF55729">
    <property type="entry name" value="Acyl-CoA N-acyltransferases (Nat)"/>
    <property type="match status" value="2"/>
</dbReference>
<dbReference type="AlphaFoldDB" id="A0A084H1V6"/>
<dbReference type="InterPro" id="IPR000182">
    <property type="entry name" value="GNAT_dom"/>
</dbReference>
<comment type="caution">
    <text evidence="2">The sequence shown here is derived from an EMBL/GenBank/DDBJ whole genome shotgun (WGS) entry which is preliminary data.</text>
</comment>
<dbReference type="RefSeq" id="WP_029565198.1">
    <property type="nucleotide sequence ID" value="NZ_JNVC02000001.1"/>
</dbReference>
<dbReference type="Proteomes" id="UP000028549">
    <property type="component" value="Unassembled WGS sequence"/>
</dbReference>
<dbReference type="OrthoDB" id="7163760at2"/>
<dbReference type="GO" id="GO:0008999">
    <property type="term" value="F:protein-N-terminal-alanine acetyltransferase activity"/>
    <property type="evidence" value="ECO:0007669"/>
    <property type="project" value="TreeGrafter"/>
</dbReference>
<dbReference type="PROSITE" id="PS51186">
    <property type="entry name" value="GNAT"/>
    <property type="match status" value="2"/>
</dbReference>
<dbReference type="PANTHER" id="PTHR43617:SF20">
    <property type="entry name" value="N-ALPHA-ACETYLTRANSFERASE RIMI"/>
    <property type="match status" value="1"/>
</dbReference>
<proteinExistence type="predicted"/>
<dbReference type="PANTHER" id="PTHR43617">
    <property type="entry name" value="L-AMINO ACID N-ACETYLTRANSFERASE"/>
    <property type="match status" value="1"/>
</dbReference>
<accession>A0A084H1V6</accession>